<comment type="caution">
    <text evidence="2">The sequence shown here is derived from an EMBL/GenBank/DDBJ whole genome shotgun (WGS) entry which is preliminary data.</text>
</comment>
<proteinExistence type="predicted"/>
<dbReference type="Proteomes" id="UP001216674">
    <property type="component" value="Unassembled WGS sequence"/>
</dbReference>
<organism evidence="2 3">
    <name type="scientific">Cupriavidus basilensis</name>
    <dbReference type="NCBI Taxonomy" id="68895"/>
    <lineage>
        <taxon>Bacteria</taxon>
        <taxon>Pseudomonadati</taxon>
        <taxon>Pseudomonadota</taxon>
        <taxon>Betaproteobacteria</taxon>
        <taxon>Burkholderiales</taxon>
        <taxon>Burkholderiaceae</taxon>
        <taxon>Cupriavidus</taxon>
    </lineage>
</organism>
<protein>
    <submittedName>
        <fullName evidence="2">Uncharacterized protein</fullName>
    </submittedName>
</protein>
<reference evidence="2 3" key="1">
    <citation type="submission" date="2023-03" db="EMBL/GenBank/DDBJ databases">
        <title>Draft assemblies of triclosan tolerant bacteria isolated from returned activated sludge.</title>
        <authorList>
            <person name="Van Hamelsveld S."/>
        </authorList>
    </citation>
    <scope>NUCLEOTIDE SEQUENCE [LARGE SCALE GENOMIC DNA]</scope>
    <source>
        <strain evidence="2 3">GW210010_S58</strain>
    </source>
</reference>
<feature type="compositionally biased region" description="Polar residues" evidence="1">
    <location>
        <begin position="7"/>
        <end position="24"/>
    </location>
</feature>
<dbReference type="EMBL" id="JARJLM010000464">
    <property type="protein sequence ID" value="MDF3836806.1"/>
    <property type="molecule type" value="Genomic_DNA"/>
</dbReference>
<sequence length="79" mass="8530">MKPVVPSTASSSKPNVLTGLSQNGKRQDVAPVSWAIIDRMPPANRKDPTRFETHVEQGKPVTLPLQAGESQGTLLVLRV</sequence>
<evidence type="ECO:0000256" key="1">
    <source>
        <dbReference type="SAM" id="MobiDB-lite"/>
    </source>
</evidence>
<keyword evidence="3" id="KW-1185">Reference proteome</keyword>
<accession>A0ABT6AW02</accession>
<dbReference type="RefSeq" id="WP_276267165.1">
    <property type="nucleotide sequence ID" value="NZ_JARJLM010000464.1"/>
</dbReference>
<evidence type="ECO:0000313" key="3">
    <source>
        <dbReference type="Proteomes" id="UP001216674"/>
    </source>
</evidence>
<name>A0ABT6AW02_9BURK</name>
<evidence type="ECO:0000313" key="2">
    <source>
        <dbReference type="EMBL" id="MDF3836806.1"/>
    </source>
</evidence>
<gene>
    <name evidence="2" type="ORF">P3W85_28185</name>
</gene>
<feature type="region of interest" description="Disordered" evidence="1">
    <location>
        <begin position="1"/>
        <end position="24"/>
    </location>
</feature>